<dbReference type="Gene3D" id="1.20.5.500">
    <property type="entry name" value="Single helix bin"/>
    <property type="match status" value="1"/>
</dbReference>
<dbReference type="SUPFAM" id="SSF64593">
    <property type="entry name" value="Intermediate filament protein, coiled coil region"/>
    <property type="match status" value="2"/>
</dbReference>
<dbReference type="GO" id="GO:0005737">
    <property type="term" value="C:cytoplasm"/>
    <property type="evidence" value="ECO:0007669"/>
    <property type="project" value="TreeGrafter"/>
</dbReference>
<keyword evidence="8" id="KW-1185">Reference proteome</keyword>
<keyword evidence="2 4" id="KW-0175">Coiled coil</keyword>
<reference evidence="7" key="1">
    <citation type="submission" date="2025-08" db="UniProtKB">
        <authorList>
            <consortium name="Ensembl"/>
        </authorList>
    </citation>
    <scope>IDENTIFICATION</scope>
</reference>
<dbReference type="InterPro" id="IPR039008">
    <property type="entry name" value="IF_rod_dom"/>
</dbReference>
<dbReference type="PANTHER" id="PTHR45652:SF11">
    <property type="entry name" value="NOTOCHORD GRANULAR SURFACE"/>
    <property type="match status" value="1"/>
</dbReference>
<dbReference type="PROSITE" id="PS51842">
    <property type="entry name" value="IF_ROD_2"/>
    <property type="match status" value="1"/>
</dbReference>
<evidence type="ECO:0000256" key="1">
    <source>
        <dbReference type="ARBA" id="ARBA00022754"/>
    </source>
</evidence>
<reference evidence="7" key="2">
    <citation type="submission" date="2025-09" db="UniProtKB">
        <authorList>
            <consortium name="Ensembl"/>
        </authorList>
    </citation>
    <scope>IDENTIFICATION</scope>
</reference>
<feature type="coiled-coil region" evidence="4">
    <location>
        <begin position="298"/>
        <end position="371"/>
    </location>
</feature>
<dbReference type="Pfam" id="PF00038">
    <property type="entry name" value="Filament"/>
    <property type="match status" value="1"/>
</dbReference>
<feature type="compositionally biased region" description="Gly residues" evidence="5">
    <location>
        <begin position="634"/>
        <end position="645"/>
    </location>
</feature>
<dbReference type="Gene3D" id="1.20.5.170">
    <property type="match status" value="1"/>
</dbReference>
<dbReference type="Proteomes" id="UP000261580">
    <property type="component" value="Unassembled WGS sequence"/>
</dbReference>
<dbReference type="GO" id="GO:0005882">
    <property type="term" value="C:intermediate filament"/>
    <property type="evidence" value="ECO:0007669"/>
    <property type="project" value="UniProtKB-KW"/>
</dbReference>
<dbReference type="SMART" id="SM01391">
    <property type="entry name" value="Filament"/>
    <property type="match status" value="1"/>
</dbReference>
<comment type="similarity">
    <text evidence="3">Belongs to the intermediate filament family.</text>
</comment>
<evidence type="ECO:0000256" key="3">
    <source>
        <dbReference type="ARBA" id="ARBA00061646"/>
    </source>
</evidence>
<dbReference type="GO" id="GO:0005200">
    <property type="term" value="F:structural constituent of cytoskeleton"/>
    <property type="evidence" value="ECO:0007669"/>
    <property type="project" value="TreeGrafter"/>
</dbReference>
<dbReference type="GO" id="GO:0045109">
    <property type="term" value="P:intermediate filament organization"/>
    <property type="evidence" value="ECO:0007669"/>
    <property type="project" value="TreeGrafter"/>
</dbReference>
<feature type="domain" description="IF rod" evidence="6">
    <location>
        <begin position="90"/>
        <end position="400"/>
    </location>
</feature>
<dbReference type="Pfam" id="PF04732">
    <property type="entry name" value="Filament_head"/>
    <property type="match status" value="1"/>
</dbReference>
<dbReference type="AlphaFoldDB" id="A0A3Q4MGS4"/>
<dbReference type="Ensembl" id="ENSNBRT00000010064.1">
    <property type="protein sequence ID" value="ENSNBRP00000009794.1"/>
    <property type="gene ID" value="ENSNBRG00000007526.1"/>
</dbReference>
<sequence>MSFSPERISSYRRHFEDSSSSSYQIRVSSPSPTRREARRASAGCFSSRAGASSIVSAGTMVCVGPSGEPPIDLDVAAAENQEFLSTRTSERQEMIVLNDRLAVYIDKVRSLEQQNKLLETEIEAYQNRFEKPVGLRLLYEEQLKELKKIAEQMRVQRDISLAAKDSAAAQLKAIKIKYEEAVELRKKAELDIEAFRPDVDKATSSRIALEKKLEQLEVEIEFLKRIHQQEIDELMKQIYAAHVSAQSAFTLPDLAAALKQIQTQYDDIAAKNLQEMDSWYKNKFEDLTKKTSSHVDKVRSVREEIAGAKKDIQSKERDLDAMRTRNEALEAQILETQEKYRKELEELQARIEALQLELKSTKEKIALHLREYQELLNIKMALEIEITTYRKLIEGEDLRLSGMMQTLSLTSCSMSAIGAGMSISGGGMGGAGGMGGGLIGRGGGGDIGGRVGMGGGMDAGGMGTGPGIAGISGRMGAEGTSGKKGPAGTSAGADFTGSHGLGAGGVGVGTEANGGVVGKGNGSRPMGTGGTSGSGAGGVGNLGFGTGGKSDSSIGGTGMGGGGKTGGSGGMGGTGTGFGGGNGGVVVGKSGGLAGGISEEGSIARGMGGGVGGSGGSGAVGSDDAALSAASGMGKTGGGKGGISGTGTTYGSDGHDKNIEAYAEQAVELTERRTVLIR</sequence>
<evidence type="ECO:0000256" key="4">
    <source>
        <dbReference type="SAM" id="Coils"/>
    </source>
</evidence>
<dbReference type="GeneTree" id="ENSGT00940000164536"/>
<dbReference type="FunFam" id="1.20.5.170:FF:000002">
    <property type="entry name" value="Type I keratin KA11"/>
    <property type="match status" value="1"/>
</dbReference>
<evidence type="ECO:0000256" key="2">
    <source>
        <dbReference type="ARBA" id="ARBA00023054"/>
    </source>
</evidence>
<dbReference type="InterPro" id="IPR050405">
    <property type="entry name" value="Intermediate_filament"/>
</dbReference>
<name>A0A3Q4MGS4_NEOBR</name>
<evidence type="ECO:0000256" key="5">
    <source>
        <dbReference type="SAM" id="MobiDB-lite"/>
    </source>
</evidence>
<feature type="compositionally biased region" description="Low complexity" evidence="5">
    <location>
        <begin position="620"/>
        <end position="633"/>
    </location>
</feature>
<evidence type="ECO:0000259" key="6">
    <source>
        <dbReference type="PROSITE" id="PS51842"/>
    </source>
</evidence>
<feature type="region of interest" description="Disordered" evidence="5">
    <location>
        <begin position="21"/>
        <end position="42"/>
    </location>
</feature>
<proteinExistence type="inferred from homology"/>
<dbReference type="InterPro" id="IPR006821">
    <property type="entry name" value="Intermed_filament_DNA-bd"/>
</dbReference>
<feature type="region of interest" description="Disordered" evidence="5">
    <location>
        <begin position="519"/>
        <end position="575"/>
    </location>
</feature>
<dbReference type="Gene3D" id="1.20.5.1160">
    <property type="entry name" value="Vasodilator-stimulated phosphoprotein"/>
    <property type="match status" value="1"/>
</dbReference>
<feature type="compositionally biased region" description="Low complexity" evidence="5">
    <location>
        <begin position="21"/>
        <end position="31"/>
    </location>
</feature>
<dbReference type="PANTHER" id="PTHR45652">
    <property type="entry name" value="GLIAL FIBRILLARY ACIDIC PROTEIN"/>
    <property type="match status" value="1"/>
</dbReference>
<feature type="region of interest" description="Disordered" evidence="5">
    <location>
        <begin position="614"/>
        <end position="655"/>
    </location>
</feature>
<dbReference type="FunFam" id="1.20.5.1160:FF:000001">
    <property type="entry name" value="Keratin type II"/>
    <property type="match status" value="1"/>
</dbReference>
<dbReference type="FunFam" id="1.20.5.500:FF:000001">
    <property type="entry name" value="Type II keratin 23"/>
    <property type="match status" value="1"/>
</dbReference>
<keyword evidence="1" id="KW-0403">Intermediate filament</keyword>
<evidence type="ECO:0000313" key="8">
    <source>
        <dbReference type="Proteomes" id="UP000261580"/>
    </source>
</evidence>
<accession>A0A3Q4MGS4</accession>
<feature type="compositionally biased region" description="Gly residues" evidence="5">
    <location>
        <begin position="519"/>
        <end position="548"/>
    </location>
</feature>
<evidence type="ECO:0000313" key="7">
    <source>
        <dbReference type="Ensembl" id="ENSNBRP00000009794.1"/>
    </source>
</evidence>
<organism evidence="7 8">
    <name type="scientific">Neolamprologus brichardi</name>
    <name type="common">Fairy cichlid</name>
    <name type="synonym">Lamprologus brichardi</name>
    <dbReference type="NCBI Taxonomy" id="32507"/>
    <lineage>
        <taxon>Eukaryota</taxon>
        <taxon>Metazoa</taxon>
        <taxon>Chordata</taxon>
        <taxon>Craniata</taxon>
        <taxon>Vertebrata</taxon>
        <taxon>Euteleostomi</taxon>
        <taxon>Actinopterygii</taxon>
        <taxon>Neopterygii</taxon>
        <taxon>Teleostei</taxon>
        <taxon>Neoteleostei</taxon>
        <taxon>Acanthomorphata</taxon>
        <taxon>Ovalentaria</taxon>
        <taxon>Cichlomorphae</taxon>
        <taxon>Cichliformes</taxon>
        <taxon>Cichlidae</taxon>
        <taxon>African cichlids</taxon>
        <taxon>Pseudocrenilabrinae</taxon>
        <taxon>Lamprologini</taxon>
        <taxon>Neolamprologus</taxon>
    </lineage>
</organism>
<protein>
    <submittedName>
        <fullName evidence="7">Zgc:172323</fullName>
    </submittedName>
</protein>
<feature type="compositionally biased region" description="Gly residues" evidence="5">
    <location>
        <begin position="555"/>
        <end position="575"/>
    </location>
</feature>
<dbReference type="STRING" id="32507.ENSNBRP00000009794"/>
<feature type="coiled-coil region" evidence="4">
    <location>
        <begin position="101"/>
        <end position="233"/>
    </location>
</feature>